<gene>
    <name evidence="2" type="ORF">QFW96_09310</name>
</gene>
<dbReference type="Proteomes" id="UP001237595">
    <property type="component" value="Unassembled WGS sequence"/>
</dbReference>
<feature type="transmembrane region" description="Helical" evidence="1">
    <location>
        <begin position="6"/>
        <end position="28"/>
    </location>
</feature>
<dbReference type="EMBL" id="JASAOF010000003">
    <property type="protein sequence ID" value="MDI2028808.1"/>
    <property type="molecule type" value="Genomic_DNA"/>
</dbReference>
<accession>A0ABT6PMD2</accession>
<feature type="transmembrane region" description="Helical" evidence="1">
    <location>
        <begin position="131"/>
        <end position="149"/>
    </location>
</feature>
<keyword evidence="1" id="KW-1133">Transmembrane helix</keyword>
<feature type="transmembrane region" description="Helical" evidence="1">
    <location>
        <begin position="178"/>
        <end position="199"/>
    </location>
</feature>
<organism evidence="2 3">
    <name type="scientific">Saccharopolyspora ipomoeae</name>
    <dbReference type="NCBI Taxonomy" id="3042027"/>
    <lineage>
        <taxon>Bacteria</taxon>
        <taxon>Bacillati</taxon>
        <taxon>Actinomycetota</taxon>
        <taxon>Actinomycetes</taxon>
        <taxon>Pseudonocardiales</taxon>
        <taxon>Pseudonocardiaceae</taxon>
        <taxon>Saccharopolyspora</taxon>
    </lineage>
</organism>
<keyword evidence="1" id="KW-0472">Membrane</keyword>
<feature type="transmembrane region" description="Helical" evidence="1">
    <location>
        <begin position="91"/>
        <end position="110"/>
    </location>
</feature>
<feature type="transmembrane region" description="Helical" evidence="1">
    <location>
        <begin position="62"/>
        <end position="79"/>
    </location>
</feature>
<comment type="caution">
    <text evidence="2">The sequence shown here is derived from an EMBL/GenBank/DDBJ whole genome shotgun (WGS) entry which is preliminary data.</text>
</comment>
<protein>
    <submittedName>
        <fullName evidence="2">Uncharacterized protein</fullName>
    </submittedName>
</protein>
<sequence length="316" mass="34420">MEWHKWSAVLGSLVFPTAVVLVFALALWSDRTRALKMARKWGVPEPTDGQVDEVLRYRRVRLACYPVLYAVFGIWGPLAQNDQGGTTNGGMAVLPMFLCGAVIAEVLALHRGRGRRSRPVRIRLFALISRWGAVVYAALVLTTFALGLIDLQAQPHITPALLRAAREHGTGDQLGAPITVPFAGTAAVLVLVAFVLWTAQNRSVSSNDEIDRALRTRSARVALGLGIAMQISLLSLSTWRMAFVAGHSAQELIPTGPDTFGPDPAATAIRDWAQNTYDSVGSWTFLICIVATLTWIYAANPRTTTTTNLLSRTSRD</sequence>
<keyword evidence="3" id="KW-1185">Reference proteome</keyword>
<feature type="transmembrane region" description="Helical" evidence="1">
    <location>
        <begin position="280"/>
        <end position="298"/>
    </location>
</feature>
<proteinExistence type="predicted"/>
<evidence type="ECO:0000313" key="2">
    <source>
        <dbReference type="EMBL" id="MDI2028808.1"/>
    </source>
</evidence>
<name>A0ABT6PMD2_9PSEU</name>
<dbReference type="RefSeq" id="WP_281455137.1">
    <property type="nucleotide sequence ID" value="NZ_JASAOF010000003.1"/>
</dbReference>
<evidence type="ECO:0000256" key="1">
    <source>
        <dbReference type="SAM" id="Phobius"/>
    </source>
</evidence>
<evidence type="ECO:0000313" key="3">
    <source>
        <dbReference type="Proteomes" id="UP001237595"/>
    </source>
</evidence>
<keyword evidence="1" id="KW-0812">Transmembrane</keyword>
<feature type="transmembrane region" description="Helical" evidence="1">
    <location>
        <begin position="220"/>
        <end position="239"/>
    </location>
</feature>
<reference evidence="2 3" key="1">
    <citation type="submission" date="2023-04" db="EMBL/GenBank/DDBJ databases">
        <title>Draft genome sequence of Saccharopolyspora sp. TS4A08 isolated from sweet potato rhizospheric soil.</title>
        <authorList>
            <person name="Suksaard P."/>
            <person name="Duangmal K."/>
        </authorList>
    </citation>
    <scope>NUCLEOTIDE SEQUENCE [LARGE SCALE GENOMIC DNA]</scope>
    <source>
        <strain evidence="2 3">TS4A08</strain>
    </source>
</reference>